<evidence type="ECO:0000259" key="6">
    <source>
        <dbReference type="PROSITE" id="PS50102"/>
    </source>
</evidence>
<feature type="compositionally biased region" description="Acidic residues" evidence="4">
    <location>
        <begin position="284"/>
        <end position="293"/>
    </location>
</feature>
<protein>
    <recommendedName>
        <fullName evidence="6">RRM domain-containing protein</fullName>
    </recommendedName>
</protein>
<sequence>MLQVRMLSACSISILFMAFAIKEVAGYSSFVPRTAAQRQLEWASNPAFSLPSTASAASTANTLTMRVGKNSGKSKRLSDTAGDAKLGIEHRLKMANAGRPGTRRFVDPCKIFLGNVPFDADENDVKAFLKQYMGTVHHVTRVKIIRDWKTEKSKGYAFALFTDPVFATCAVEYCNEQRFMGRKITVDQGKKRLDPIIYVKQSNTEPATEEDAAILSGLEEAEGKEATEADFEAILNAQQELDTDQDDSTNTLVVDEPPADTFQQADDDDVLFGHDQTLMADEAFEFDGDFETEYPEHSPEANGEGSKLNREQRRKEQKGSKRSLPFTGFAELE</sequence>
<evidence type="ECO:0000256" key="1">
    <source>
        <dbReference type="ARBA" id="ARBA00022737"/>
    </source>
</evidence>
<dbReference type="PANTHER" id="PTHR23236:SF119">
    <property type="entry name" value="NUCLEAR RNA-BINDING PROTEIN SART-3"/>
    <property type="match status" value="1"/>
</dbReference>
<evidence type="ECO:0000256" key="4">
    <source>
        <dbReference type="SAM" id="MobiDB-lite"/>
    </source>
</evidence>
<name>A0A7S1UZW7_9STRA</name>
<gene>
    <name evidence="7" type="ORF">GOCE00092_LOCUS12402</name>
</gene>
<keyword evidence="2 3" id="KW-0694">RNA-binding</keyword>
<dbReference type="PANTHER" id="PTHR23236">
    <property type="entry name" value="EUKARYOTIC TRANSLATION INITIATION FACTOR 4B/4H"/>
    <property type="match status" value="1"/>
</dbReference>
<dbReference type="AlphaFoldDB" id="A0A7S1UZW7"/>
<feature type="region of interest" description="Disordered" evidence="4">
    <location>
        <begin position="284"/>
        <end position="333"/>
    </location>
</feature>
<dbReference type="SUPFAM" id="SSF54928">
    <property type="entry name" value="RNA-binding domain, RBD"/>
    <property type="match status" value="1"/>
</dbReference>
<feature type="domain" description="RRM" evidence="6">
    <location>
        <begin position="109"/>
        <end position="191"/>
    </location>
</feature>
<keyword evidence="1" id="KW-0677">Repeat</keyword>
<evidence type="ECO:0000313" key="7">
    <source>
        <dbReference type="EMBL" id="CAD9283490.1"/>
    </source>
</evidence>
<reference evidence="7" key="1">
    <citation type="submission" date="2021-01" db="EMBL/GenBank/DDBJ databases">
        <authorList>
            <person name="Corre E."/>
            <person name="Pelletier E."/>
            <person name="Niang G."/>
            <person name="Scheremetjew M."/>
            <person name="Finn R."/>
            <person name="Kale V."/>
            <person name="Holt S."/>
            <person name="Cochrane G."/>
            <person name="Meng A."/>
            <person name="Brown T."/>
            <person name="Cohen L."/>
        </authorList>
    </citation>
    <scope>NUCLEOTIDE SEQUENCE</scope>
    <source>
        <strain evidence="7">CCMP 410</strain>
    </source>
</reference>
<dbReference type="Pfam" id="PF00076">
    <property type="entry name" value="RRM_1"/>
    <property type="match status" value="1"/>
</dbReference>
<dbReference type="GO" id="GO:0003723">
    <property type="term" value="F:RNA binding"/>
    <property type="evidence" value="ECO:0007669"/>
    <property type="project" value="UniProtKB-UniRule"/>
</dbReference>
<dbReference type="InterPro" id="IPR012677">
    <property type="entry name" value="Nucleotide-bd_a/b_plait_sf"/>
</dbReference>
<organism evidence="7">
    <name type="scientific">Grammatophora oceanica</name>
    <dbReference type="NCBI Taxonomy" id="210454"/>
    <lineage>
        <taxon>Eukaryota</taxon>
        <taxon>Sar</taxon>
        <taxon>Stramenopiles</taxon>
        <taxon>Ochrophyta</taxon>
        <taxon>Bacillariophyta</taxon>
        <taxon>Fragilariophyceae</taxon>
        <taxon>Fragilariophycidae</taxon>
        <taxon>Rhabdonematales</taxon>
        <taxon>Grammatophoraceae</taxon>
        <taxon>Grammatophora</taxon>
    </lineage>
</organism>
<feature type="chain" id="PRO_5030541213" description="RRM domain-containing protein" evidence="5">
    <location>
        <begin position="27"/>
        <end position="333"/>
    </location>
</feature>
<proteinExistence type="predicted"/>
<dbReference type="InterPro" id="IPR035979">
    <property type="entry name" value="RBD_domain_sf"/>
</dbReference>
<feature type="compositionally biased region" description="Basic and acidic residues" evidence="4">
    <location>
        <begin position="307"/>
        <end position="319"/>
    </location>
</feature>
<feature type="signal peptide" evidence="5">
    <location>
        <begin position="1"/>
        <end position="26"/>
    </location>
</feature>
<dbReference type="SMART" id="SM00360">
    <property type="entry name" value="RRM"/>
    <property type="match status" value="1"/>
</dbReference>
<evidence type="ECO:0000256" key="5">
    <source>
        <dbReference type="SAM" id="SignalP"/>
    </source>
</evidence>
<keyword evidence="5" id="KW-0732">Signal</keyword>
<dbReference type="Gene3D" id="3.30.70.330">
    <property type="match status" value="1"/>
</dbReference>
<evidence type="ECO:0000256" key="3">
    <source>
        <dbReference type="PROSITE-ProRule" id="PRU00176"/>
    </source>
</evidence>
<evidence type="ECO:0000256" key="2">
    <source>
        <dbReference type="ARBA" id="ARBA00022884"/>
    </source>
</evidence>
<dbReference type="PROSITE" id="PS50102">
    <property type="entry name" value="RRM"/>
    <property type="match status" value="1"/>
</dbReference>
<accession>A0A7S1UZW7</accession>
<dbReference type="InterPro" id="IPR000504">
    <property type="entry name" value="RRM_dom"/>
</dbReference>
<dbReference type="EMBL" id="HBGK01023920">
    <property type="protein sequence ID" value="CAD9283490.1"/>
    <property type="molecule type" value="Transcribed_RNA"/>
</dbReference>